<feature type="region of interest" description="Disordered" evidence="2">
    <location>
        <begin position="800"/>
        <end position="840"/>
    </location>
</feature>
<sequence length="2159" mass="246580">MTTLAEHIIIAGAENRPPMLKKLMYNSWASRIRLFIKRLGRMMLDSIDNGPLVYPTIEENRQTRLKKCFELTEEQQLQDDCDVQDINIILHGLPPDVYVLVNHHEVAKAIWDKVKILMKASRFPPSNNQLITSSNPINQATIQDGRVTVQQIQERTTQSFAGTGNRGNATNLRGTNVDGQLRNMKCYNFQGEGYMARQCTQPKRPRNTAWFKEKLMLAKAQEAGHILDEEQLAFIADLGMNEAPIAQQTIPHNAIPATNSRHHHPITSSSTSNSTTSPPLRHAPPAAAAIPTFIIPYHLHHLTTPSPPRLRHRCHHQRGVFGLSKNAIRGCYTYDSDCDDFSSAKAGLMANLSSCDLDFLSEETQDVGIRDTNSFAPNDLLILSLVEQMTDQVANLDKENQTNKMTKNAKLEAFKQKIDTLKETLSNNVKEKESLSTILNVFKSDAKVKEYKYIDKEIVLEKQNKELENIICKLYRSTQAMHMLTKPQVFYDDTHKQAVGYQNPFHLKKVHRIKPTLYDGSVIAKEHAVIYVTDDEETLILEEEKQAFWLKHSNHSSVTPVVSQTPVKVKAHRKLSKMSLVNESLKKVKYQLANFDKVVKNKTTSDVITTDIDEIETINIELEHNVVKLLSENENMRKEREHLKTIYKDQFDLIKNTRVRSKGQSDSQIAQINAKSVENLVLNAQFQENVFAITILKNELRKLKGKNVVDYIVSKPIATTIAPGMFNLDIEPISHRLKNNRDVHELYIKNTIENTDTLCGFVEHAKTHNLSKPLLESACIFTKHVQKLLVYVSQTCPALPKPNEKSKPSGNTKNDRILQSTSSNKTNKVADQSRRVMSKKNKKNYVDKSECNIDVMQSVLNAYFVSEPISNAAVKHYVNHAKFEPLCAICNKYLEVDFRKHTCFVRDLEGVDLLKGSRGLNLYTLSLENLMFSSPICLLSKASKTKSWLWTQMIIETIHVDFDELTTIASEQFSLRLGPKLLTPRTIGLGLVPNIHSSTPYVPLTKTGWEILFQPMFDEYLNPSPSVDCLVLSVPAFEPAISTGTPSSTTIDQDAPSASTYKTNPERTSLVISLDVEEADHDIKVAHMDNNPFVKFLIPEPGSEASLLRLLFQITYTQPINHPNTSTNGPKIIQLTMLLAILLDRFPLDNNYKMMPYYIYKVKLDELDGVLKNKARLVARGYRQEEGIDFEESFALAAHLKAIHTPMVKKSKLDEDPQGKAVDPIRYRGMISTFMYLTASRPDLVFVVYMCARRGKPYPVQNLNTSPLFGCCAQILWMRSKLTDYGLVFNKIPLYCDNKSVIALCCNNVQHSRSKHIDIRHHFIKEQVENEVVELYFVRLEYQLSDIFTKPLARERLEFLIKNLGMQSMSSKILKKLADDEDEYWIMNPQETQQVAARDEKFVPSAERVKISSTNIRLETIVPQKEEKFRTILDICPRVEGVDFMGVLVDDIALTFLIDLGYKGMLEGNDKLRKSIIDIMWGMFNKENVDYPTIISEDIAYQIDHRKEKRLRCENMPYPRFTIIINHFLKQYNSLSNLNHKHYHTIKDEESDPEPAKKKTSSKKRVKKKVTISADDNIISDDHDAALELAKLISQTKAKEAEEAKKLKGVPSLTPTEQEAADIMQAFKESKKSSISQPGIRGSNEGTGSIPRVLDESTVVFATSSEGIDADDEDVETKSEEDEIYMYKIRVRKNEDKEMKNAEVEESDKGDEEVTDAAKEYAKKTLESTDKATLEEYDLKSALYQSMHENKSFNRNTANHRLYHSLIVEDENAMDKGVADTVKDHKRKHNDDDDEGPSAGPNQGKMSKRRRTKESGSSKKPSTTKDTPKGKNLTKGSKTGKSAFVKEPAEELIVKVIMDDAGSKTGKSAFVKEPAEEPIIEVIMDDAGDDVARDDNQPQDTSKPKTRKTPNPEWFKQPLRPLTLDTEWNKRRVLPDQPKQPWFNQMVSAKKDPLTFNDLMATPIDFSKKRLLSMRSKELKTWSLHFGVPSSMRMTKMLKRESNTEAILGGNVSVNKLHEYDHLEEIVVRRSDQQLYKFKECDFVDLHLNGIEDMLLFVVQHKLFHLKWSGIVDFIMALFYEDLNKQNRVMQADELYKFSDETLKSVRDELHHKVLNFRLDYNKEMPRRKWTVVDQRRSGLMIELLEKQLRERKIIRNLE</sequence>
<dbReference type="PANTHER" id="PTHR11439:SF483">
    <property type="entry name" value="PEPTIDE SYNTHASE GLIP-LIKE, PUTATIVE (AFU_ORTHOLOGUE AFUA_3G12920)-RELATED"/>
    <property type="match status" value="1"/>
</dbReference>
<feature type="region of interest" description="Disordered" evidence="2">
    <location>
        <begin position="1887"/>
        <end position="1916"/>
    </location>
</feature>
<reference evidence="3" key="1">
    <citation type="journal article" date="2019" name="Sci. Rep.">
        <title>Draft genome of Tanacetum cinerariifolium, the natural source of mosquito coil.</title>
        <authorList>
            <person name="Yamashiro T."/>
            <person name="Shiraishi A."/>
            <person name="Satake H."/>
            <person name="Nakayama K."/>
        </authorList>
    </citation>
    <scope>NUCLEOTIDE SEQUENCE</scope>
</reference>
<feature type="region of interest" description="Disordered" evidence="2">
    <location>
        <begin position="1630"/>
        <end position="1651"/>
    </location>
</feature>
<feature type="coiled-coil region" evidence="1">
    <location>
        <begin position="619"/>
        <end position="646"/>
    </location>
</feature>
<feature type="region of interest" description="Disordered" evidence="2">
    <location>
        <begin position="1043"/>
        <end position="1062"/>
    </location>
</feature>
<keyword evidence="1" id="KW-0175">Coiled coil</keyword>
<feature type="region of interest" description="Disordered" evidence="2">
    <location>
        <begin position="255"/>
        <end position="282"/>
    </location>
</feature>
<feature type="compositionally biased region" description="Low complexity" evidence="2">
    <location>
        <begin position="267"/>
        <end position="282"/>
    </location>
</feature>
<feature type="region of interest" description="Disordered" evidence="2">
    <location>
        <begin position="1778"/>
        <end position="1843"/>
    </location>
</feature>
<feature type="compositionally biased region" description="Acidic residues" evidence="2">
    <location>
        <begin position="1704"/>
        <end position="1715"/>
    </location>
</feature>
<comment type="caution">
    <text evidence="3">The sequence shown here is derived from an EMBL/GenBank/DDBJ whole genome shotgun (WGS) entry which is preliminary data.</text>
</comment>
<dbReference type="CDD" id="cd09272">
    <property type="entry name" value="RNase_HI_RT_Ty1"/>
    <property type="match status" value="1"/>
</dbReference>
<organism evidence="3">
    <name type="scientific">Tanacetum cinerariifolium</name>
    <name type="common">Dalmatian daisy</name>
    <name type="synonym">Chrysanthemum cinerariifolium</name>
    <dbReference type="NCBI Taxonomy" id="118510"/>
    <lineage>
        <taxon>Eukaryota</taxon>
        <taxon>Viridiplantae</taxon>
        <taxon>Streptophyta</taxon>
        <taxon>Embryophyta</taxon>
        <taxon>Tracheophyta</taxon>
        <taxon>Spermatophyta</taxon>
        <taxon>Magnoliopsida</taxon>
        <taxon>eudicotyledons</taxon>
        <taxon>Gunneridae</taxon>
        <taxon>Pentapetalae</taxon>
        <taxon>asterids</taxon>
        <taxon>campanulids</taxon>
        <taxon>Asterales</taxon>
        <taxon>Asteraceae</taxon>
        <taxon>Asteroideae</taxon>
        <taxon>Anthemideae</taxon>
        <taxon>Anthemidinae</taxon>
        <taxon>Tanacetum</taxon>
    </lineage>
</organism>
<feature type="coiled-coil region" evidence="1">
    <location>
        <begin position="404"/>
        <end position="431"/>
    </location>
</feature>
<evidence type="ECO:0000313" key="3">
    <source>
        <dbReference type="EMBL" id="GEU37245.1"/>
    </source>
</evidence>
<dbReference type="PANTHER" id="PTHR11439">
    <property type="entry name" value="GAG-POL-RELATED RETROTRANSPOSON"/>
    <property type="match status" value="1"/>
</dbReference>
<dbReference type="EMBL" id="BKCJ010000905">
    <property type="protein sequence ID" value="GEU37245.1"/>
    <property type="molecule type" value="Genomic_DNA"/>
</dbReference>
<proteinExistence type="predicted"/>
<feature type="compositionally biased region" description="Basic residues" evidence="2">
    <location>
        <begin position="1558"/>
        <end position="1567"/>
    </location>
</feature>
<feature type="region of interest" description="Disordered" evidence="2">
    <location>
        <begin position="1698"/>
        <end position="1717"/>
    </location>
</feature>
<gene>
    <name evidence="3" type="ORF">Tci_009223</name>
</gene>
<feature type="compositionally biased region" description="Polar residues" evidence="2">
    <location>
        <begin position="808"/>
        <end position="830"/>
    </location>
</feature>
<name>A0A6L2JMZ2_TANCI</name>
<feature type="region of interest" description="Disordered" evidence="2">
    <location>
        <begin position="1545"/>
        <end position="1567"/>
    </location>
</feature>
<protein>
    <submittedName>
        <fullName evidence="3">Retrotransposon protein, putative, unclassified</fullName>
    </submittedName>
</protein>
<accession>A0A6L2JMZ2</accession>
<evidence type="ECO:0000256" key="2">
    <source>
        <dbReference type="SAM" id="MobiDB-lite"/>
    </source>
</evidence>
<evidence type="ECO:0000256" key="1">
    <source>
        <dbReference type="SAM" id="Coils"/>
    </source>
</evidence>